<dbReference type="Pfam" id="PF04545">
    <property type="entry name" value="Sigma70_r4"/>
    <property type="match status" value="1"/>
</dbReference>
<evidence type="ECO:0000259" key="7">
    <source>
        <dbReference type="Pfam" id="PF04545"/>
    </source>
</evidence>
<dbReference type="NCBIfam" id="TIGR02937">
    <property type="entry name" value="sigma70-ECF"/>
    <property type="match status" value="1"/>
</dbReference>
<evidence type="ECO:0000256" key="3">
    <source>
        <dbReference type="ARBA" id="ARBA00023082"/>
    </source>
</evidence>
<keyword evidence="2" id="KW-0805">Transcription regulation</keyword>
<dbReference type="RefSeq" id="WP_195172628.1">
    <property type="nucleotide sequence ID" value="NZ_CP062983.1"/>
</dbReference>
<evidence type="ECO:0000256" key="1">
    <source>
        <dbReference type="ARBA" id="ARBA00010641"/>
    </source>
</evidence>
<accession>A0A7S8ECR5</accession>
<dbReference type="GO" id="GO:0006352">
    <property type="term" value="P:DNA-templated transcription initiation"/>
    <property type="evidence" value="ECO:0007669"/>
    <property type="project" value="InterPro"/>
</dbReference>
<dbReference type="AlphaFoldDB" id="A0A7S8ECR5"/>
<gene>
    <name evidence="8" type="ORF">G4Y79_09365</name>
</gene>
<dbReference type="InterPro" id="IPR007630">
    <property type="entry name" value="RNA_pol_sigma70_r4"/>
</dbReference>
<organism evidence="8 9">
    <name type="scientific">Phototrophicus methaneseepsis</name>
    <dbReference type="NCBI Taxonomy" id="2710758"/>
    <lineage>
        <taxon>Bacteria</taxon>
        <taxon>Bacillati</taxon>
        <taxon>Chloroflexota</taxon>
        <taxon>Candidatus Thermofontia</taxon>
        <taxon>Phototrophicales</taxon>
        <taxon>Phototrophicaceae</taxon>
        <taxon>Phototrophicus</taxon>
    </lineage>
</organism>
<dbReference type="GO" id="GO:0016987">
    <property type="term" value="F:sigma factor activity"/>
    <property type="evidence" value="ECO:0007669"/>
    <property type="project" value="UniProtKB-KW"/>
</dbReference>
<evidence type="ECO:0000259" key="6">
    <source>
        <dbReference type="Pfam" id="PF04542"/>
    </source>
</evidence>
<dbReference type="InterPro" id="IPR013324">
    <property type="entry name" value="RNA_pol_sigma_r3/r4-like"/>
</dbReference>
<dbReference type="InterPro" id="IPR014284">
    <property type="entry name" value="RNA_pol_sigma-70_dom"/>
</dbReference>
<dbReference type="EMBL" id="CP062983">
    <property type="protein sequence ID" value="QPC84565.1"/>
    <property type="molecule type" value="Genomic_DNA"/>
</dbReference>
<dbReference type="CDD" id="cd06171">
    <property type="entry name" value="Sigma70_r4"/>
    <property type="match status" value="1"/>
</dbReference>
<dbReference type="SUPFAM" id="SSF88659">
    <property type="entry name" value="Sigma3 and sigma4 domains of RNA polymerase sigma factors"/>
    <property type="match status" value="1"/>
</dbReference>
<evidence type="ECO:0000313" key="8">
    <source>
        <dbReference type="EMBL" id="QPC84565.1"/>
    </source>
</evidence>
<dbReference type="InterPro" id="IPR013325">
    <property type="entry name" value="RNA_pol_sigma_r2"/>
</dbReference>
<dbReference type="KEGG" id="pmet:G4Y79_09365"/>
<protein>
    <submittedName>
        <fullName evidence="8">Sigma-70 family RNA polymerase sigma factor</fullName>
    </submittedName>
</protein>
<evidence type="ECO:0000256" key="4">
    <source>
        <dbReference type="ARBA" id="ARBA00023125"/>
    </source>
</evidence>
<dbReference type="Gene3D" id="1.10.10.10">
    <property type="entry name" value="Winged helix-like DNA-binding domain superfamily/Winged helix DNA-binding domain"/>
    <property type="match status" value="1"/>
</dbReference>
<dbReference type="PANTHER" id="PTHR43133:SF8">
    <property type="entry name" value="RNA POLYMERASE SIGMA FACTOR HI_1459-RELATED"/>
    <property type="match status" value="1"/>
</dbReference>
<evidence type="ECO:0000256" key="5">
    <source>
        <dbReference type="ARBA" id="ARBA00023163"/>
    </source>
</evidence>
<feature type="domain" description="RNA polymerase sigma-70 region 4" evidence="7">
    <location>
        <begin position="126"/>
        <end position="170"/>
    </location>
</feature>
<keyword evidence="9" id="KW-1185">Reference proteome</keyword>
<dbReference type="SUPFAM" id="SSF88946">
    <property type="entry name" value="Sigma2 domain of RNA polymerase sigma factors"/>
    <property type="match status" value="1"/>
</dbReference>
<dbReference type="Proteomes" id="UP000594468">
    <property type="component" value="Chromosome"/>
</dbReference>
<feature type="domain" description="RNA polymerase sigma-70 region 2" evidence="6">
    <location>
        <begin position="22"/>
        <end position="90"/>
    </location>
</feature>
<dbReference type="Pfam" id="PF04542">
    <property type="entry name" value="Sigma70_r2"/>
    <property type="match status" value="1"/>
</dbReference>
<dbReference type="InterPro" id="IPR007627">
    <property type="entry name" value="RNA_pol_sigma70_r2"/>
</dbReference>
<dbReference type="PANTHER" id="PTHR43133">
    <property type="entry name" value="RNA POLYMERASE ECF-TYPE SIGMA FACTO"/>
    <property type="match status" value="1"/>
</dbReference>
<proteinExistence type="inferred from homology"/>
<keyword evidence="5" id="KW-0804">Transcription</keyword>
<reference evidence="8 9" key="1">
    <citation type="submission" date="2020-02" db="EMBL/GenBank/DDBJ databases">
        <authorList>
            <person name="Zheng R.K."/>
            <person name="Sun C.M."/>
        </authorList>
    </citation>
    <scope>NUCLEOTIDE SEQUENCE [LARGE SCALE GENOMIC DNA]</scope>
    <source>
        <strain evidence="9">rifampicinis</strain>
    </source>
</reference>
<dbReference type="GO" id="GO:0003677">
    <property type="term" value="F:DNA binding"/>
    <property type="evidence" value="ECO:0007669"/>
    <property type="project" value="UniProtKB-KW"/>
</dbReference>
<dbReference type="InterPro" id="IPR039425">
    <property type="entry name" value="RNA_pol_sigma-70-like"/>
</dbReference>
<evidence type="ECO:0000256" key="2">
    <source>
        <dbReference type="ARBA" id="ARBA00023015"/>
    </source>
</evidence>
<keyword evidence="4" id="KW-0238">DNA-binding</keyword>
<dbReference type="Gene3D" id="1.10.1740.10">
    <property type="match status" value="1"/>
</dbReference>
<dbReference type="InterPro" id="IPR036388">
    <property type="entry name" value="WH-like_DNA-bd_sf"/>
</dbReference>
<evidence type="ECO:0000313" key="9">
    <source>
        <dbReference type="Proteomes" id="UP000594468"/>
    </source>
</evidence>
<keyword evidence="3" id="KW-0731">Sigma factor</keyword>
<sequence length="187" mass="21793">MEVSHRIIRQAQRGDRKAISQIYQAYVDQIYRYIAYRVGNTQDAEDITTEVFIKMIEALPTYKITGAPFEAWLYRMASARVIDMRRKSNRHTQEELADHFASSHPLPEQEVLTEEEHSELQAAFFTLSEEDQDVLYLRFVEHYSHKQVADVLGRSVTAVKSAQHRALNRLADLLGQNKVRHYLRGDQ</sequence>
<name>A0A7S8ECR5_9CHLR</name>
<comment type="similarity">
    <text evidence="1">Belongs to the sigma-70 factor family. ECF subfamily.</text>
</comment>